<evidence type="ECO:0000313" key="2">
    <source>
        <dbReference type="EMBL" id="RFS22029.1"/>
    </source>
</evidence>
<proteinExistence type="predicted"/>
<keyword evidence="3" id="KW-1185">Reference proteome</keyword>
<protein>
    <recommendedName>
        <fullName evidence="4">Gliding motility-associated C-terminal domain-containing protein</fullName>
    </recommendedName>
</protein>
<comment type="caution">
    <text evidence="2">The sequence shown here is derived from an EMBL/GenBank/DDBJ whole genome shotgun (WGS) entry which is preliminary data.</text>
</comment>
<dbReference type="NCBIfam" id="TIGR04131">
    <property type="entry name" value="Bac_Flav_CTERM"/>
    <property type="match status" value="1"/>
</dbReference>
<dbReference type="RefSeq" id="WP_116976678.1">
    <property type="nucleotide sequence ID" value="NZ_QPMM01000007.1"/>
</dbReference>
<dbReference type="Gene3D" id="2.60.120.260">
    <property type="entry name" value="Galactose-binding domain-like"/>
    <property type="match status" value="1"/>
</dbReference>
<dbReference type="Proteomes" id="UP000260644">
    <property type="component" value="Unassembled WGS sequence"/>
</dbReference>
<dbReference type="InterPro" id="IPR025667">
    <property type="entry name" value="SprB_repeat"/>
</dbReference>
<organism evidence="2 3">
    <name type="scientific">Chitinophaga silvatica</name>
    <dbReference type="NCBI Taxonomy" id="2282649"/>
    <lineage>
        <taxon>Bacteria</taxon>
        <taxon>Pseudomonadati</taxon>
        <taxon>Bacteroidota</taxon>
        <taxon>Chitinophagia</taxon>
        <taxon>Chitinophagales</taxon>
        <taxon>Chitinophagaceae</taxon>
        <taxon>Chitinophaga</taxon>
    </lineage>
</organism>
<dbReference type="Pfam" id="PF13573">
    <property type="entry name" value="SprB"/>
    <property type="match status" value="2"/>
</dbReference>
<feature type="signal peptide" evidence="1">
    <location>
        <begin position="1"/>
        <end position="22"/>
    </location>
</feature>
<reference evidence="2 3" key="1">
    <citation type="submission" date="2018-07" db="EMBL/GenBank/DDBJ databases">
        <title>Chitinophaga K2CV101002-2 sp. nov., isolated from a monsoon evergreen broad-leaved forest soil.</title>
        <authorList>
            <person name="Lv Y."/>
        </authorList>
    </citation>
    <scope>NUCLEOTIDE SEQUENCE [LARGE SCALE GENOMIC DNA]</scope>
    <source>
        <strain evidence="2 3">GDMCC 1.1288</strain>
    </source>
</reference>
<dbReference type="InterPro" id="IPR026341">
    <property type="entry name" value="T9SS_type_B"/>
</dbReference>
<dbReference type="AlphaFoldDB" id="A0A3E1Y997"/>
<sequence>MKPIHYPILLCCFLCSYFSLTAQDIQLKNPSLEGIRGQGRTPDDWIGRNTPDVQPGALNITQLPSDGEAYVGLHSGPAYIESISQEVGLLGGKKYNLSADLAYAPNYAYKACYGILTVYGGDSPKDTAERLWTSGPFYHTSWKKYTFFINPKKNYKYITFMAGVDLPCDKSEYGSAILMDNLSAALRETPQLSAVIHNTCAGEMEGVITLKIEGVSVPCTISWDPGGATTNRITNLPAGSYRATVKHPNGIAVTLNADVLAWKVQSKVAVTPSPCYGDNNNSIKLETNGGTAPYRYYFNGGHTVNYSGTFEHLVPGYYNIQVEDEEGCKEFLSQIDVKEPLPLSFKNVQLKDISCSTVMDGKISIYTTGGTRPYFYSLNNGNWQTDSVWGKLNEGKYYYTVKDANGCLIDSNATIIRNMRECAVFVPTAFSPNNDGQNDLFRAKVNDDVTDYRLEVFSRWGEKVFSTMDPYGAWDGTLKGQQLPGGAYVWILLYTDSKHQARKQTGTIMLLR</sequence>
<evidence type="ECO:0000256" key="1">
    <source>
        <dbReference type="SAM" id="SignalP"/>
    </source>
</evidence>
<name>A0A3E1Y997_9BACT</name>
<evidence type="ECO:0000313" key="3">
    <source>
        <dbReference type="Proteomes" id="UP000260644"/>
    </source>
</evidence>
<gene>
    <name evidence="2" type="ORF">DVR12_15410</name>
</gene>
<evidence type="ECO:0008006" key="4">
    <source>
        <dbReference type="Google" id="ProtNLM"/>
    </source>
</evidence>
<feature type="chain" id="PRO_5017612038" description="Gliding motility-associated C-terminal domain-containing protein" evidence="1">
    <location>
        <begin position="23"/>
        <end position="512"/>
    </location>
</feature>
<accession>A0A3E1Y997</accession>
<dbReference type="EMBL" id="QPMM01000007">
    <property type="protein sequence ID" value="RFS22029.1"/>
    <property type="molecule type" value="Genomic_DNA"/>
</dbReference>
<dbReference type="Pfam" id="PF13585">
    <property type="entry name" value="CHU_C"/>
    <property type="match status" value="1"/>
</dbReference>
<keyword evidence="1" id="KW-0732">Signal</keyword>
<dbReference type="OrthoDB" id="7794186at2"/>